<keyword evidence="6 8" id="KW-0648">Protein biosynthesis</keyword>
<dbReference type="KEGG" id="pste:PSTEL_11360"/>
<dbReference type="GO" id="GO:0005524">
    <property type="term" value="F:ATP binding"/>
    <property type="evidence" value="ECO:0007669"/>
    <property type="project" value="UniProtKB-KW"/>
</dbReference>
<sequence length="309" mass="34756">MKPILLTGIRATGLPHIGNYYGSIKPLLRMQEEYRIFQLIADLHAVPHVRDGALLNDHVRSITACYLSCGLDVQQSVLWRQSQIQEMAWVSLILMSLISVNELDAEMKLIANQDIDMLSGIYPVLMAADTLMMGADLVFAGRDHETGLDFVSQLSQRFNSMYGNIFTVPSPYFPDLNQMVRGLDGRKMSKSFNNTISLLDSEDDLYQKIVRIKGADEAESLRIIADLRALTDAHPSDNVANLKEAKQLLFEELNRELKPIRQKYAEWIGQPDALDRILQDGAAAAREQANKRISLLMNNVGLYSSTRSK</sequence>
<dbReference type="SUPFAM" id="SSF52374">
    <property type="entry name" value="Nucleotidylyl transferase"/>
    <property type="match status" value="1"/>
</dbReference>
<evidence type="ECO:0000256" key="3">
    <source>
        <dbReference type="ARBA" id="ARBA00022598"/>
    </source>
</evidence>
<dbReference type="Gene3D" id="1.10.240.10">
    <property type="entry name" value="Tyrosyl-Transfer RNA Synthetase"/>
    <property type="match status" value="1"/>
</dbReference>
<keyword evidence="10" id="KW-1185">Reference proteome</keyword>
<evidence type="ECO:0000313" key="10">
    <source>
        <dbReference type="Proteomes" id="UP000029507"/>
    </source>
</evidence>
<evidence type="ECO:0000256" key="5">
    <source>
        <dbReference type="ARBA" id="ARBA00022840"/>
    </source>
</evidence>
<dbReference type="Gene3D" id="3.40.50.620">
    <property type="entry name" value="HUPs"/>
    <property type="match status" value="1"/>
</dbReference>
<evidence type="ECO:0000313" key="9">
    <source>
        <dbReference type="EMBL" id="AIQ63590.1"/>
    </source>
</evidence>
<dbReference type="InterPro" id="IPR014729">
    <property type="entry name" value="Rossmann-like_a/b/a_fold"/>
</dbReference>
<dbReference type="STRING" id="169760.PSTEL_11360"/>
<comment type="similarity">
    <text evidence="1 8">Belongs to the class-I aminoacyl-tRNA synthetase family.</text>
</comment>
<dbReference type="RefSeq" id="WP_038695236.1">
    <property type="nucleotide sequence ID" value="NZ_CP009286.1"/>
</dbReference>
<reference evidence="9 10" key="1">
    <citation type="submission" date="2014-08" db="EMBL/GenBank/DDBJ databases">
        <title>Comparative genomics of the Paenibacillus odorifer group.</title>
        <authorList>
            <person name="den Bakker H.C."/>
            <person name="Tsai Y.-C."/>
            <person name="Martin N."/>
            <person name="Korlach J."/>
            <person name="Wiedmann M."/>
        </authorList>
    </citation>
    <scope>NUCLEOTIDE SEQUENCE [LARGE SCALE GENOMIC DNA]</scope>
    <source>
        <strain evidence="9 10">DSM 14472</strain>
    </source>
</reference>
<keyword evidence="3 8" id="KW-0436">Ligase</keyword>
<dbReference type="GO" id="GO:0006436">
    <property type="term" value="P:tryptophanyl-tRNA aminoacylation"/>
    <property type="evidence" value="ECO:0007669"/>
    <property type="project" value="InterPro"/>
</dbReference>
<dbReference type="PANTHER" id="PTHR43766:SF1">
    <property type="entry name" value="TRYPTOPHAN--TRNA LIGASE, MITOCHONDRIAL"/>
    <property type="match status" value="1"/>
</dbReference>
<dbReference type="AlphaFoldDB" id="A0A089LTY8"/>
<dbReference type="EMBL" id="CP009286">
    <property type="protein sequence ID" value="AIQ63590.1"/>
    <property type="molecule type" value="Genomic_DNA"/>
</dbReference>
<accession>A0A089LTY8</accession>
<dbReference type="GO" id="GO:0005829">
    <property type="term" value="C:cytosol"/>
    <property type="evidence" value="ECO:0007669"/>
    <property type="project" value="TreeGrafter"/>
</dbReference>
<dbReference type="InterPro" id="IPR002305">
    <property type="entry name" value="aa-tRNA-synth_Ic"/>
</dbReference>
<dbReference type="EC" id="6.1.1.2" evidence="2"/>
<dbReference type="PRINTS" id="PR01039">
    <property type="entry name" value="TRNASYNTHTRP"/>
</dbReference>
<evidence type="ECO:0000256" key="8">
    <source>
        <dbReference type="RuleBase" id="RU363036"/>
    </source>
</evidence>
<dbReference type="OrthoDB" id="9801042at2"/>
<keyword evidence="5 8" id="KW-0067">ATP-binding</keyword>
<evidence type="ECO:0000256" key="7">
    <source>
        <dbReference type="ARBA" id="ARBA00023146"/>
    </source>
</evidence>
<dbReference type="InterPro" id="IPR002306">
    <property type="entry name" value="Trp-tRNA-ligase"/>
</dbReference>
<evidence type="ECO:0000256" key="2">
    <source>
        <dbReference type="ARBA" id="ARBA00013161"/>
    </source>
</evidence>
<dbReference type="PANTHER" id="PTHR43766">
    <property type="entry name" value="TRYPTOPHAN--TRNA LIGASE, MITOCHONDRIAL"/>
    <property type="match status" value="1"/>
</dbReference>
<keyword evidence="7 8" id="KW-0030">Aminoacyl-tRNA synthetase</keyword>
<organism evidence="9 10">
    <name type="scientific">Paenibacillus stellifer</name>
    <dbReference type="NCBI Taxonomy" id="169760"/>
    <lineage>
        <taxon>Bacteria</taxon>
        <taxon>Bacillati</taxon>
        <taxon>Bacillota</taxon>
        <taxon>Bacilli</taxon>
        <taxon>Bacillales</taxon>
        <taxon>Paenibacillaceae</taxon>
        <taxon>Paenibacillus</taxon>
    </lineage>
</organism>
<dbReference type="InterPro" id="IPR050203">
    <property type="entry name" value="Trp-tRNA_synthetase"/>
</dbReference>
<dbReference type="Proteomes" id="UP000029507">
    <property type="component" value="Chromosome"/>
</dbReference>
<evidence type="ECO:0000256" key="4">
    <source>
        <dbReference type="ARBA" id="ARBA00022741"/>
    </source>
</evidence>
<keyword evidence="4 8" id="KW-0547">Nucleotide-binding</keyword>
<dbReference type="HOGENOM" id="CLU_029244_5_0_9"/>
<evidence type="ECO:0000256" key="1">
    <source>
        <dbReference type="ARBA" id="ARBA00005594"/>
    </source>
</evidence>
<dbReference type="Pfam" id="PF00579">
    <property type="entry name" value="tRNA-synt_1b"/>
    <property type="match status" value="1"/>
</dbReference>
<proteinExistence type="inferred from homology"/>
<gene>
    <name evidence="9" type="ORF">PSTEL_11360</name>
</gene>
<dbReference type="GO" id="GO:0004830">
    <property type="term" value="F:tryptophan-tRNA ligase activity"/>
    <property type="evidence" value="ECO:0007669"/>
    <property type="project" value="UniProtKB-EC"/>
</dbReference>
<evidence type="ECO:0000256" key="6">
    <source>
        <dbReference type="ARBA" id="ARBA00022917"/>
    </source>
</evidence>
<name>A0A089LTY8_9BACL</name>
<protein>
    <recommendedName>
        <fullName evidence="2">tryptophan--tRNA ligase</fullName>
        <ecNumber evidence="2">6.1.1.2</ecNumber>
    </recommendedName>
</protein>